<dbReference type="InterPro" id="IPR016193">
    <property type="entry name" value="Cytidine_deaminase-like"/>
</dbReference>
<dbReference type="PROSITE" id="PS51747">
    <property type="entry name" value="CYT_DCMP_DEAMINASES_2"/>
    <property type="match status" value="1"/>
</dbReference>
<sequence>MWNKDENNGSVLYEEVLPDSFYDDPEFMKFYSLKLPIKLANEFSRFVNNDQFTKRFPHVKRMRKVVIRENDLELRNFSSSPDDTRVEILIGETQDCLPIEADNYLKEKQIDKIWNVIEVPKNPPLTREKFSQLSKIWPLSFLKPRFTPEVLSDQLQRESDKFVRLACKAGEFAQSIGNLPRGCVITLKGKIVAIGEDNRNSDYPWMHSVMKAVDNFSKRVCASSSSMPKMTNSLDCKIQDENQESQINEDHKDHLIEIKSRYNISEDQILSDSELKDQYLCTNGIAYLSHEPCISCSMALVHSRISKVFYMYKDKERGFLGSNHKLHCVSDLNHHYRVFRAKVD</sequence>
<accession>A0A2P4Z1Y0</accession>
<proteinExistence type="inferred from homology"/>
<evidence type="ECO:0000259" key="3">
    <source>
        <dbReference type="PROSITE" id="PS51747"/>
    </source>
</evidence>
<keyword evidence="1" id="KW-0819">tRNA processing</keyword>
<evidence type="ECO:0000313" key="4">
    <source>
        <dbReference type="EMBL" id="POM84084.1"/>
    </source>
</evidence>
<gene>
    <name evidence="4" type="ORF">CmeUKMEL1_10625</name>
</gene>
<dbReference type="InterPro" id="IPR002125">
    <property type="entry name" value="CMP_dCMP_dom"/>
</dbReference>
<dbReference type="Pfam" id="PF00383">
    <property type="entry name" value="dCMP_cyt_deam_1"/>
    <property type="match status" value="1"/>
</dbReference>
<protein>
    <submittedName>
        <fullName evidence="4">Cytidine and deoxycytidylate deaminase zinc-binding region family protein</fullName>
    </submittedName>
</protein>
<dbReference type="Proteomes" id="UP000236928">
    <property type="component" value="Unassembled WGS sequence"/>
</dbReference>
<name>A0A2P4Z1Y0_9CRYT</name>
<dbReference type="OrthoDB" id="3180714at2759"/>
<organism evidence="4 5">
    <name type="scientific">Cryptosporidium meleagridis</name>
    <dbReference type="NCBI Taxonomy" id="93969"/>
    <lineage>
        <taxon>Eukaryota</taxon>
        <taxon>Sar</taxon>
        <taxon>Alveolata</taxon>
        <taxon>Apicomplexa</taxon>
        <taxon>Conoidasida</taxon>
        <taxon>Coccidia</taxon>
        <taxon>Eucoccidiorida</taxon>
        <taxon>Eimeriorina</taxon>
        <taxon>Cryptosporidiidae</taxon>
        <taxon>Cryptosporidium</taxon>
    </lineage>
</organism>
<dbReference type="SUPFAM" id="SSF53927">
    <property type="entry name" value="Cytidine deaminase-like"/>
    <property type="match status" value="1"/>
</dbReference>
<feature type="domain" description="CMP/dCMP-type deaminase" evidence="3">
    <location>
        <begin position="157"/>
        <end position="339"/>
    </location>
</feature>
<dbReference type="Gene3D" id="3.40.140.10">
    <property type="entry name" value="Cytidine Deaminase, domain 2"/>
    <property type="match status" value="1"/>
</dbReference>
<keyword evidence="5" id="KW-1185">Reference proteome</keyword>
<reference evidence="4 5" key="1">
    <citation type="submission" date="2014-04" db="EMBL/GenBank/DDBJ databases">
        <title>Comparative Genomics of Cryptosporidium Species.</title>
        <authorList>
            <person name="Silva J.C."/>
            <person name="Su Q."/>
            <person name="Chalmers R."/>
            <person name="Chibucos M.C."/>
            <person name="Elwin K."/>
            <person name="Godinez A."/>
            <person name="Guo F."/>
            <person name="Huynh K."/>
            <person name="Orvis J."/>
            <person name="Ott S."/>
            <person name="Sadzewicz L."/>
            <person name="Sengamalay N."/>
            <person name="Shetty A."/>
            <person name="Sun M."/>
            <person name="Tallon L."/>
            <person name="Xiao L."/>
            <person name="Zhang H."/>
            <person name="Fraser C.M."/>
            <person name="Zhu G."/>
            <person name="Kissinger J."/>
            <person name="Widmer G."/>
        </authorList>
    </citation>
    <scope>NUCLEOTIDE SEQUENCE [LARGE SCALE GENOMIC DNA]</scope>
    <source>
        <strain evidence="4 5">UKMEL1</strain>
    </source>
</reference>
<dbReference type="PANTHER" id="PTHR11079">
    <property type="entry name" value="CYTOSINE DEAMINASE FAMILY MEMBER"/>
    <property type="match status" value="1"/>
</dbReference>
<dbReference type="PANTHER" id="PTHR11079:SF156">
    <property type="entry name" value="INACTIVE TRNA-SPECIFIC ADENOSINE DEAMINASE-LIKE PROTEIN 3-RELATED"/>
    <property type="match status" value="1"/>
</dbReference>
<evidence type="ECO:0000256" key="2">
    <source>
        <dbReference type="ARBA" id="ARBA00038160"/>
    </source>
</evidence>
<dbReference type="VEuPathDB" id="CryptoDB:CmeUKMEL1_10625"/>
<dbReference type="GO" id="GO:0005634">
    <property type="term" value="C:nucleus"/>
    <property type="evidence" value="ECO:0007669"/>
    <property type="project" value="TreeGrafter"/>
</dbReference>
<dbReference type="AlphaFoldDB" id="A0A2P4Z1Y0"/>
<evidence type="ECO:0000256" key="1">
    <source>
        <dbReference type="ARBA" id="ARBA00022694"/>
    </source>
</evidence>
<dbReference type="GO" id="GO:0008033">
    <property type="term" value="P:tRNA processing"/>
    <property type="evidence" value="ECO:0007669"/>
    <property type="project" value="UniProtKB-KW"/>
</dbReference>
<dbReference type="EMBL" id="JIBK01000039">
    <property type="protein sequence ID" value="POM84084.1"/>
    <property type="molecule type" value="Genomic_DNA"/>
</dbReference>
<comment type="caution">
    <text evidence="4">The sequence shown here is derived from an EMBL/GenBank/DDBJ whole genome shotgun (WGS) entry which is preliminary data.</text>
</comment>
<comment type="similarity">
    <text evidence="2">Belongs to the cytidine and deoxycytidylate deaminase family. ADAT3 subfamily.</text>
</comment>
<dbReference type="GO" id="GO:0052717">
    <property type="term" value="F:tRNA-specific adenosine-34 deaminase activity"/>
    <property type="evidence" value="ECO:0007669"/>
    <property type="project" value="TreeGrafter"/>
</dbReference>
<dbReference type="GO" id="GO:0005737">
    <property type="term" value="C:cytoplasm"/>
    <property type="evidence" value="ECO:0007669"/>
    <property type="project" value="TreeGrafter"/>
</dbReference>
<evidence type="ECO:0000313" key="5">
    <source>
        <dbReference type="Proteomes" id="UP000236928"/>
    </source>
</evidence>